<accession>A0A7J7VAL5</accession>
<feature type="compositionally biased region" description="Low complexity" evidence="1">
    <location>
        <begin position="193"/>
        <end position="206"/>
    </location>
</feature>
<dbReference type="GO" id="GO:0003723">
    <property type="term" value="F:RNA binding"/>
    <property type="evidence" value="ECO:0007669"/>
    <property type="project" value="TreeGrafter"/>
</dbReference>
<dbReference type="InterPro" id="IPR027417">
    <property type="entry name" value="P-loop_NTPase"/>
</dbReference>
<feature type="region of interest" description="Disordered" evidence="1">
    <location>
        <begin position="184"/>
        <end position="206"/>
    </location>
</feature>
<dbReference type="AlphaFoldDB" id="A0A7J7VAL5"/>
<dbReference type="EMBL" id="JACAGB010000015">
    <property type="protein sequence ID" value="KAF6322203.1"/>
    <property type="molecule type" value="Genomic_DNA"/>
</dbReference>
<reference evidence="2 3" key="1">
    <citation type="journal article" date="2020" name="Nature">
        <title>Six reference-quality genomes reveal evolution of bat adaptations.</title>
        <authorList>
            <person name="Jebb D."/>
            <person name="Huang Z."/>
            <person name="Pippel M."/>
            <person name="Hughes G.M."/>
            <person name="Lavrichenko K."/>
            <person name="Devanna P."/>
            <person name="Winkler S."/>
            <person name="Jermiin L.S."/>
            <person name="Skirmuntt E.C."/>
            <person name="Katzourakis A."/>
            <person name="Burkitt-Gray L."/>
            <person name="Ray D.A."/>
            <person name="Sullivan K.A.M."/>
            <person name="Roscito J.G."/>
            <person name="Kirilenko B.M."/>
            <person name="Davalos L.M."/>
            <person name="Corthals A.P."/>
            <person name="Power M.L."/>
            <person name="Jones G."/>
            <person name="Ransome R.D."/>
            <person name="Dechmann D.K.N."/>
            <person name="Locatelli A.G."/>
            <person name="Puechmaille S.J."/>
            <person name="Fedrigo O."/>
            <person name="Jarvis E.D."/>
            <person name="Hiller M."/>
            <person name="Vernes S.C."/>
            <person name="Myers E.W."/>
            <person name="Teeling E.C."/>
        </authorList>
    </citation>
    <scope>NUCLEOTIDE SEQUENCE [LARGE SCALE GENOMIC DNA]</scope>
    <source>
        <strain evidence="2">MPipKuh1</strain>
        <tissue evidence="2">Flight muscle</tissue>
    </source>
</reference>
<keyword evidence="2" id="KW-0347">Helicase</keyword>
<keyword evidence="2" id="KW-0378">Hydrolase</keyword>
<dbReference type="Gene3D" id="3.40.50.300">
    <property type="entry name" value="P-loop containing nucleotide triphosphate hydrolases"/>
    <property type="match status" value="1"/>
</dbReference>
<keyword evidence="2" id="KW-0067">ATP-binding</keyword>
<proteinExistence type="predicted"/>
<dbReference type="GO" id="GO:0005681">
    <property type="term" value="C:spliceosomal complex"/>
    <property type="evidence" value="ECO:0007669"/>
    <property type="project" value="TreeGrafter"/>
</dbReference>
<sequence length="206" mass="22769">MDEELECPNSSAEKRYFPESPESSEGEEDGLPACEDLELNPFDGLPYSSRFYKLLREREALPIWAEKYSFMESLLQSQVVIVCGEARCGKSSQVPQWCAEYCLSVRYQHGGVVCTQAHKQPAVQLALRVADEMDVNIGHEVGYVVPFENCCSSETILRWVGLPAAPALGRGPAPERVPLIPHPDIRRARGGCPSLASSWSSSPRPS</sequence>
<keyword evidence="2" id="KW-0547">Nucleotide-binding</keyword>
<dbReference type="SUPFAM" id="SSF52540">
    <property type="entry name" value="P-loop containing nucleoside triphosphate hydrolases"/>
    <property type="match status" value="1"/>
</dbReference>
<keyword evidence="3" id="KW-1185">Reference proteome</keyword>
<protein>
    <submittedName>
        <fullName evidence="2">Putative DEAH-box helicase 32 (Putative)</fullName>
    </submittedName>
</protein>
<comment type="caution">
    <text evidence="2">The sequence shown here is derived from an EMBL/GenBank/DDBJ whole genome shotgun (WGS) entry which is preliminary data.</text>
</comment>
<dbReference type="Proteomes" id="UP000558488">
    <property type="component" value="Unassembled WGS sequence"/>
</dbReference>
<dbReference type="PANTHER" id="PTHR18934">
    <property type="entry name" value="ATP-DEPENDENT RNA HELICASE"/>
    <property type="match status" value="1"/>
</dbReference>
<evidence type="ECO:0000256" key="1">
    <source>
        <dbReference type="SAM" id="MobiDB-lite"/>
    </source>
</evidence>
<dbReference type="PANTHER" id="PTHR18934:SF88">
    <property type="entry name" value="PRE-MRNA-SPLICING FACTOR ATP-DEPENDENT RNA HELICASE DHX32-RELATED"/>
    <property type="match status" value="1"/>
</dbReference>
<evidence type="ECO:0000313" key="3">
    <source>
        <dbReference type="Proteomes" id="UP000558488"/>
    </source>
</evidence>
<feature type="compositionally biased region" description="Acidic residues" evidence="1">
    <location>
        <begin position="22"/>
        <end position="35"/>
    </location>
</feature>
<gene>
    <name evidence="2" type="ORF">mPipKuh1_003815</name>
</gene>
<organism evidence="2 3">
    <name type="scientific">Pipistrellus kuhlii</name>
    <name type="common">Kuhl's pipistrelle</name>
    <dbReference type="NCBI Taxonomy" id="59472"/>
    <lineage>
        <taxon>Eukaryota</taxon>
        <taxon>Metazoa</taxon>
        <taxon>Chordata</taxon>
        <taxon>Craniata</taxon>
        <taxon>Vertebrata</taxon>
        <taxon>Euteleostomi</taxon>
        <taxon>Mammalia</taxon>
        <taxon>Eutheria</taxon>
        <taxon>Laurasiatheria</taxon>
        <taxon>Chiroptera</taxon>
        <taxon>Yangochiroptera</taxon>
        <taxon>Vespertilionidae</taxon>
        <taxon>Pipistrellus</taxon>
    </lineage>
</organism>
<name>A0A7J7VAL5_PIPKU</name>
<evidence type="ECO:0000313" key="2">
    <source>
        <dbReference type="EMBL" id="KAF6322203.1"/>
    </source>
</evidence>
<dbReference type="GO" id="GO:0004386">
    <property type="term" value="F:helicase activity"/>
    <property type="evidence" value="ECO:0007669"/>
    <property type="project" value="UniProtKB-KW"/>
</dbReference>
<feature type="region of interest" description="Disordered" evidence="1">
    <location>
        <begin position="1"/>
        <end position="35"/>
    </location>
</feature>